<feature type="region of interest" description="Disordered" evidence="1">
    <location>
        <begin position="23"/>
        <end position="42"/>
    </location>
</feature>
<reference evidence="2 3" key="1">
    <citation type="submission" date="2014-12" db="EMBL/GenBank/DDBJ databases">
        <title>Genome assembly of Enhygromyxa salina DSM 15201.</title>
        <authorList>
            <person name="Sharma G."/>
            <person name="Subramanian S."/>
        </authorList>
    </citation>
    <scope>NUCLEOTIDE SEQUENCE [LARGE SCALE GENOMIC DNA]</scope>
    <source>
        <strain evidence="2 3">DSM 15201</strain>
    </source>
</reference>
<dbReference type="EMBL" id="JMCC02000008">
    <property type="protein sequence ID" value="KIG18905.1"/>
    <property type="molecule type" value="Genomic_DNA"/>
</dbReference>
<dbReference type="RefSeq" id="WP_052546670.1">
    <property type="nucleotide sequence ID" value="NZ_JMCC02000008.1"/>
</dbReference>
<dbReference type="Proteomes" id="UP000031599">
    <property type="component" value="Unassembled WGS sequence"/>
</dbReference>
<evidence type="ECO:0000256" key="1">
    <source>
        <dbReference type="SAM" id="MobiDB-lite"/>
    </source>
</evidence>
<dbReference type="AlphaFoldDB" id="A0A0C2DBT4"/>
<comment type="caution">
    <text evidence="2">The sequence shown here is derived from an EMBL/GenBank/DDBJ whole genome shotgun (WGS) entry which is preliminary data.</text>
</comment>
<organism evidence="2 3">
    <name type="scientific">Enhygromyxa salina</name>
    <dbReference type="NCBI Taxonomy" id="215803"/>
    <lineage>
        <taxon>Bacteria</taxon>
        <taxon>Pseudomonadati</taxon>
        <taxon>Myxococcota</taxon>
        <taxon>Polyangia</taxon>
        <taxon>Nannocystales</taxon>
        <taxon>Nannocystaceae</taxon>
        <taxon>Enhygromyxa</taxon>
    </lineage>
</organism>
<protein>
    <submittedName>
        <fullName evidence="2">Uncharacterized protein</fullName>
    </submittedName>
</protein>
<sequence length="114" mass="11998">MRAATLTLAILAGCAQPGPQPCVQPAPATPAPTPAHRQHPEGGNDQHFCCAHVERESLTGTDCMAIGVESINACERVLYCAERWTRQGDTVACVGEHPCPGVYVIQDGVVTCAD</sequence>
<gene>
    <name evidence="2" type="ORF">DB30_07241</name>
</gene>
<name>A0A0C2DBT4_9BACT</name>
<accession>A0A0C2DBT4</accession>
<feature type="compositionally biased region" description="Pro residues" evidence="1">
    <location>
        <begin position="23"/>
        <end position="33"/>
    </location>
</feature>
<proteinExistence type="predicted"/>
<evidence type="ECO:0000313" key="3">
    <source>
        <dbReference type="Proteomes" id="UP000031599"/>
    </source>
</evidence>
<evidence type="ECO:0000313" key="2">
    <source>
        <dbReference type="EMBL" id="KIG18905.1"/>
    </source>
</evidence>